<dbReference type="PROSITE" id="PS50949">
    <property type="entry name" value="HTH_GNTR"/>
    <property type="match status" value="1"/>
</dbReference>
<dbReference type="Pfam" id="PF00392">
    <property type="entry name" value="GntR"/>
    <property type="match status" value="1"/>
</dbReference>
<dbReference type="PANTHER" id="PTHR38445:SF9">
    <property type="entry name" value="HTH-TYPE TRANSCRIPTIONAL REPRESSOR YTRA"/>
    <property type="match status" value="1"/>
</dbReference>
<feature type="domain" description="HTH gntR-type" evidence="4">
    <location>
        <begin position="9"/>
        <end position="77"/>
    </location>
</feature>
<dbReference type="PANTHER" id="PTHR38445">
    <property type="entry name" value="HTH-TYPE TRANSCRIPTIONAL REPRESSOR YTRA"/>
    <property type="match status" value="1"/>
</dbReference>
<dbReference type="Proteomes" id="UP000094580">
    <property type="component" value="Unassembled WGS sequence"/>
</dbReference>
<protein>
    <submittedName>
        <fullName evidence="5">GntR family transcriptional regulator</fullName>
    </submittedName>
</protein>
<dbReference type="SMART" id="SM00345">
    <property type="entry name" value="HTH_GNTR"/>
    <property type="match status" value="1"/>
</dbReference>
<dbReference type="EMBL" id="MDKC01000006">
    <property type="protein sequence ID" value="ODG92652.1"/>
    <property type="molecule type" value="Genomic_DNA"/>
</dbReference>
<keyword evidence="3" id="KW-0804">Transcription</keyword>
<dbReference type="CDD" id="cd07377">
    <property type="entry name" value="WHTH_GntR"/>
    <property type="match status" value="1"/>
</dbReference>
<reference evidence="5 6" key="1">
    <citation type="submission" date="2016-07" db="EMBL/GenBank/DDBJ databases">
        <authorList>
            <person name="Townsley L."/>
            <person name="Shank E.A."/>
        </authorList>
    </citation>
    <scope>NUCLEOTIDE SEQUENCE [LARGE SCALE GENOMIC DNA]</scope>
    <source>
        <strain evidence="5 6">CH01</strain>
    </source>
</reference>
<accession>A0ABX2ZVT6</accession>
<sequence>MEYLFNNRESVYLQVVMYFKQQIANNLLEAGQEIPSRRVLAAQFNINPKTVQKAYKELEQQGLITTEKNSPSKITTDINFINGIRYELIMELVNELIDSIKIINVPLDDLLETVKQNYEEKQY</sequence>
<evidence type="ECO:0000256" key="2">
    <source>
        <dbReference type="ARBA" id="ARBA00023125"/>
    </source>
</evidence>
<evidence type="ECO:0000313" key="5">
    <source>
        <dbReference type="EMBL" id="ODG92652.1"/>
    </source>
</evidence>
<dbReference type="PRINTS" id="PR00035">
    <property type="entry name" value="HTHGNTR"/>
</dbReference>
<proteinExistence type="predicted"/>
<dbReference type="InterPro" id="IPR036390">
    <property type="entry name" value="WH_DNA-bd_sf"/>
</dbReference>
<dbReference type="RefSeq" id="WP_025568487.1">
    <property type="nucleotide sequence ID" value="NZ_MDKC01000006.1"/>
</dbReference>
<dbReference type="InterPro" id="IPR000524">
    <property type="entry name" value="Tscrpt_reg_HTH_GntR"/>
</dbReference>
<keyword evidence="1" id="KW-0805">Transcription regulation</keyword>
<keyword evidence="2" id="KW-0238">DNA-binding</keyword>
<evidence type="ECO:0000256" key="1">
    <source>
        <dbReference type="ARBA" id="ARBA00023015"/>
    </source>
</evidence>
<keyword evidence="6" id="KW-1185">Reference proteome</keyword>
<gene>
    <name evidence="5" type="ORF">BED47_18360</name>
</gene>
<evidence type="ECO:0000256" key="3">
    <source>
        <dbReference type="ARBA" id="ARBA00023163"/>
    </source>
</evidence>
<organism evidence="5 6">
    <name type="scientific">Gottfriedia luciferensis</name>
    <dbReference type="NCBI Taxonomy" id="178774"/>
    <lineage>
        <taxon>Bacteria</taxon>
        <taxon>Bacillati</taxon>
        <taxon>Bacillota</taxon>
        <taxon>Bacilli</taxon>
        <taxon>Bacillales</taxon>
        <taxon>Bacillaceae</taxon>
        <taxon>Gottfriedia</taxon>
    </lineage>
</organism>
<dbReference type="InterPro" id="IPR036388">
    <property type="entry name" value="WH-like_DNA-bd_sf"/>
</dbReference>
<dbReference type="SUPFAM" id="SSF46785">
    <property type="entry name" value="Winged helix' DNA-binding domain"/>
    <property type="match status" value="1"/>
</dbReference>
<name>A0ABX2ZVT6_9BACI</name>
<dbReference type="Gene3D" id="1.10.10.10">
    <property type="entry name" value="Winged helix-like DNA-binding domain superfamily/Winged helix DNA-binding domain"/>
    <property type="match status" value="1"/>
</dbReference>
<comment type="caution">
    <text evidence="5">The sequence shown here is derived from an EMBL/GenBank/DDBJ whole genome shotgun (WGS) entry which is preliminary data.</text>
</comment>
<evidence type="ECO:0000259" key="4">
    <source>
        <dbReference type="PROSITE" id="PS50949"/>
    </source>
</evidence>
<evidence type="ECO:0000313" key="6">
    <source>
        <dbReference type="Proteomes" id="UP000094580"/>
    </source>
</evidence>